<protein>
    <recommendedName>
        <fullName evidence="3">Calcineurin-like phosphoesterase family protein</fullName>
    </recommendedName>
</protein>
<dbReference type="OrthoDB" id="333971at2"/>
<dbReference type="Gene3D" id="2.40.160.50">
    <property type="entry name" value="membrane protein fhac: a member of the omp85/tpsb transporter family"/>
    <property type="match status" value="1"/>
</dbReference>
<dbReference type="Proteomes" id="UP000249518">
    <property type="component" value="Unassembled WGS sequence"/>
</dbReference>
<comment type="caution">
    <text evidence="1">The sequence shown here is derived from an EMBL/GenBank/DDBJ whole genome shotgun (WGS) entry which is preliminary data.</text>
</comment>
<evidence type="ECO:0000313" key="2">
    <source>
        <dbReference type="Proteomes" id="UP000249518"/>
    </source>
</evidence>
<dbReference type="SUPFAM" id="SSF56300">
    <property type="entry name" value="Metallo-dependent phosphatases"/>
    <property type="match status" value="1"/>
</dbReference>
<sequence length="1235" mass="140238">MNFFSINSVSKPLRHRIVLLFFIGLLTGCTTYKTQMGSQATSFYSNQTLDTTTIVYSVFLTGNAANTQNDGATPSLTHFKKRLERASKNSTALFLGDNIFPLNGFNQNKTKAEEKITSQLSLTEKFKGNVFLIPGKSDWGNSASSLLAQENFISKYKKKESKLIPQNACGIEFISLSNEVELVAIDSQWFLEDWNEHPEINKGCSIKTREQFFDELDSHLLENQQKTILLAIHHPLLSNGINGGQYSLNEQLFPFDTKIPLPIVGSFYNLFRKASGNKTEDLQHASYREMADRIKATVQKYNHVVVVSGHEQNLQYVNKDGIQQIISGSGAHFSEARAVNPKDFSYGGYGFAVVDVYENGASTVSFYTTSNRKEVLLFKQKIREPELNIKHQNYPKQFEPTIKRSIFGKPVSRKSDVYQFLWGKHYKAYYKQEIALRTVGLDTLYGGLKPIGLDNEGTTKSLLLKDKNGKEFVMTPLEKDASSFFKSLAYKNEKLKNQDGNALSEDFLRDYFTTIHPFTPLVISGLSKAIGVSSTQPKLFYVPNQNSLGNYNENFGGNLYYVSEKINSSQKSLPTFGKPSSIIDTDEMLHNIRTDKNHIVDQENYIRARLFDMLIGDGDRQEKNWRWGVHQEKGKTIYRPIPLNRDQAFAKYDGAFLWLLKSIPAMGQMHSYSYNHKKTKEFNKQAYALDLALLSDIDEKAWEKQAKFIQDNLTNDVINKAFLQLPYELQDETTSKLKLYLRNRLKKLNQTAQHYQKLLDKKTLIVGTMQDDVFVINRLSNGRTSVVVYNGKKLPANIVYEKTFTKKQTKEIWLFGLEGKDEFSMEGKEFNPIKIRLIGGLNQDSYVIENGKKVKIHDFKSTNVLTVDKKTTVLLSNDYETNTYNYKKPNFDEFTGVPLVGFNPDDGIRLGIRLDFTKKGYLGNPFSQKHTADANYYFATGGYALNYSGIVKKAFSHFDLVIDAQATSSSFVQNFFGFGNATINDVDEFDFNRVRIASYKVSPGLVWQKTKSSSFIGRVNFEAYKVEDTPDRFISTGVVNNRVFDYQNFAGVGFAYQFKNYDNPFIPSLGMGFQILGKWNANLGDFSRQVPSAEAAVNFVFRLTPDAQWILETTIKGKSLFSSTYEFYQAANLGGDNDLRGFRENRFSGKTAAFQGTDLRYAIGQIKNPFAPLNYGAFVGFDYGRVWFPSESNSEWHQSTGFGLWLNSSNMISSTLSYFHSSDGGRISFGMKFNF</sequence>
<evidence type="ECO:0008006" key="3">
    <source>
        <dbReference type="Google" id="ProtNLM"/>
    </source>
</evidence>
<dbReference type="RefSeq" id="WP_112084864.1">
    <property type="nucleotide sequence ID" value="NZ_QLSV01000002.1"/>
</dbReference>
<dbReference type="EMBL" id="QLSV01000002">
    <property type="protein sequence ID" value="RAR50310.1"/>
    <property type="molecule type" value="Genomic_DNA"/>
</dbReference>
<dbReference type="Gene3D" id="3.60.21.10">
    <property type="match status" value="1"/>
</dbReference>
<evidence type="ECO:0000313" key="1">
    <source>
        <dbReference type="EMBL" id="RAR50310.1"/>
    </source>
</evidence>
<gene>
    <name evidence="1" type="ORF">B0I10_102106</name>
</gene>
<organism evidence="1 2">
    <name type="scientific">Flavobacterium lacus</name>
    <dbReference type="NCBI Taxonomy" id="1353778"/>
    <lineage>
        <taxon>Bacteria</taxon>
        <taxon>Pseudomonadati</taxon>
        <taxon>Bacteroidota</taxon>
        <taxon>Flavobacteriia</taxon>
        <taxon>Flavobacteriales</taxon>
        <taxon>Flavobacteriaceae</taxon>
        <taxon>Flavobacterium</taxon>
    </lineage>
</organism>
<dbReference type="AlphaFoldDB" id="A0A328WVC8"/>
<name>A0A328WVC8_9FLAO</name>
<accession>A0A328WVC8</accession>
<reference evidence="1 2" key="1">
    <citation type="submission" date="2018-06" db="EMBL/GenBank/DDBJ databases">
        <title>Genomic Encyclopedia of Type Strains, Phase III (KMG-III): the genomes of soil and plant-associated and newly described type strains.</title>
        <authorList>
            <person name="Whitman W."/>
        </authorList>
    </citation>
    <scope>NUCLEOTIDE SEQUENCE [LARGE SCALE GENOMIC DNA]</scope>
    <source>
        <strain evidence="1 2">CGMCC 1.12504</strain>
    </source>
</reference>
<dbReference type="InterPro" id="IPR029052">
    <property type="entry name" value="Metallo-depent_PP-like"/>
</dbReference>
<keyword evidence="2" id="KW-1185">Reference proteome</keyword>
<proteinExistence type="predicted"/>